<evidence type="ECO:0000259" key="1">
    <source>
        <dbReference type="Pfam" id="PF03435"/>
    </source>
</evidence>
<sequence>MTENREFDLVLFGATGFVGQTTAHYMAASAPDGARIALAGRSVEKLNALRDRLGPVAAAWELLAVDAADSEALDALAARTAVVITTVGPYQRYGLPLLAACAQRGTHYADLTGESIFTRIAIDRYHDLAIATGARIVNSCGFDSIPSDLSVNLLHRTAAADNAGALGQTTLIATVKGGVSGGTVDSARAMWEAIAAEPALRAVIADPYSLSPDRAREPRAGGQSDHALGRAKSIAPELKGWVGTFVMAPHNTKIVRRSNGLLGWAYGPEFRYREVMDAGAEPAAPLIAAATAGGVAAGMGAVAVLSRSRPGRRLLDRLLPAPGTGPNEKDRAAGWFRTATYTRTVTGANYLATFAGQGDPGYQATAVMLAESGLCLAFDTAQLPDRAGVLTPATAMGDALAARLRAAGMTIKVDRDLSISQ</sequence>
<dbReference type="PANTHER" id="PTHR12286">
    <property type="entry name" value="SACCHAROPINE DEHYDROGENASE-LIKE OXIDOREDUCTASE"/>
    <property type="match status" value="1"/>
</dbReference>
<dbReference type="GO" id="GO:0005886">
    <property type="term" value="C:plasma membrane"/>
    <property type="evidence" value="ECO:0007669"/>
    <property type="project" value="TreeGrafter"/>
</dbReference>
<dbReference type="InterPro" id="IPR005097">
    <property type="entry name" value="Sacchrp_dh_NADP-bd"/>
</dbReference>
<dbReference type="InterPro" id="IPR051276">
    <property type="entry name" value="Saccharopine_DH-like_oxidrdct"/>
</dbReference>
<keyword evidence="3" id="KW-1185">Reference proteome</keyword>
<dbReference type="PANTHER" id="PTHR12286:SF5">
    <property type="entry name" value="SACCHAROPINE DEHYDROGENASE-LIKE OXIDOREDUCTASE"/>
    <property type="match status" value="1"/>
</dbReference>
<evidence type="ECO:0000313" key="3">
    <source>
        <dbReference type="Proteomes" id="UP000266677"/>
    </source>
</evidence>
<accession>A0A3A4K6B6</accession>
<gene>
    <name evidence="2" type="ORF">D5S18_29605</name>
</gene>
<evidence type="ECO:0000313" key="2">
    <source>
        <dbReference type="EMBL" id="RJO70020.1"/>
    </source>
</evidence>
<feature type="domain" description="Saccharopine dehydrogenase NADP binding" evidence="1">
    <location>
        <begin position="10"/>
        <end position="114"/>
    </location>
</feature>
<reference evidence="2 3" key="1">
    <citation type="submission" date="2018-09" db="EMBL/GenBank/DDBJ databases">
        <title>YIM PH21274 draft genome.</title>
        <authorList>
            <person name="Miao C."/>
        </authorList>
    </citation>
    <scope>NUCLEOTIDE SEQUENCE [LARGE SCALE GENOMIC DNA]</scope>
    <source>
        <strain evidence="2 3">YIM PH 21724</strain>
    </source>
</reference>
<dbReference type="SUPFAM" id="SSF51735">
    <property type="entry name" value="NAD(P)-binding Rossmann-fold domains"/>
    <property type="match status" value="1"/>
</dbReference>
<dbReference type="Pfam" id="PF03435">
    <property type="entry name" value="Sacchrp_dh_NADP"/>
    <property type="match status" value="1"/>
</dbReference>
<dbReference type="Proteomes" id="UP000266677">
    <property type="component" value="Unassembled WGS sequence"/>
</dbReference>
<name>A0A3A4K6B6_9NOCA</name>
<dbReference type="OrthoDB" id="4369409at2"/>
<dbReference type="AlphaFoldDB" id="A0A3A4K6B6"/>
<protein>
    <submittedName>
        <fullName evidence="2">Enoyl-ACP reductase</fullName>
    </submittedName>
</protein>
<dbReference type="Gene3D" id="3.40.50.720">
    <property type="entry name" value="NAD(P)-binding Rossmann-like Domain"/>
    <property type="match status" value="1"/>
</dbReference>
<dbReference type="RefSeq" id="WP_120044387.1">
    <property type="nucleotide sequence ID" value="NZ_QZFU01000041.1"/>
</dbReference>
<dbReference type="EMBL" id="QZFU01000041">
    <property type="protein sequence ID" value="RJO70020.1"/>
    <property type="molecule type" value="Genomic_DNA"/>
</dbReference>
<proteinExistence type="predicted"/>
<comment type="caution">
    <text evidence="2">The sequence shown here is derived from an EMBL/GenBank/DDBJ whole genome shotgun (WGS) entry which is preliminary data.</text>
</comment>
<dbReference type="InterPro" id="IPR036291">
    <property type="entry name" value="NAD(P)-bd_dom_sf"/>
</dbReference>
<organism evidence="2 3">
    <name type="scientific">Nocardia panacis</name>
    <dbReference type="NCBI Taxonomy" id="2340916"/>
    <lineage>
        <taxon>Bacteria</taxon>
        <taxon>Bacillati</taxon>
        <taxon>Actinomycetota</taxon>
        <taxon>Actinomycetes</taxon>
        <taxon>Mycobacteriales</taxon>
        <taxon>Nocardiaceae</taxon>
        <taxon>Nocardia</taxon>
    </lineage>
</organism>
<dbReference type="GO" id="GO:0009247">
    <property type="term" value="P:glycolipid biosynthetic process"/>
    <property type="evidence" value="ECO:0007669"/>
    <property type="project" value="TreeGrafter"/>
</dbReference>